<dbReference type="GeneID" id="65096497"/>
<accession>A0A8E7B0R3</accession>
<sequence>MPRIRICSQCGQETEYEYDDSEWEDRNYVCEQCEQENEEEELLVFDII</sequence>
<organism evidence="1 2">
    <name type="scientific">Methanospirillum purgamenti</name>
    <dbReference type="NCBI Taxonomy" id="2834276"/>
    <lineage>
        <taxon>Archaea</taxon>
        <taxon>Methanobacteriati</taxon>
        <taxon>Methanobacteriota</taxon>
        <taxon>Stenosarchaea group</taxon>
        <taxon>Methanomicrobia</taxon>
        <taxon>Methanomicrobiales</taxon>
        <taxon>Methanospirillaceae</taxon>
        <taxon>Methanospirillum</taxon>
    </lineage>
</organism>
<gene>
    <name evidence="1" type="ORF">KHC33_04895</name>
</gene>
<name>A0A8E7B0R3_9EURY</name>
<dbReference type="RefSeq" id="WP_214420623.1">
    <property type="nucleotide sequence ID" value="NZ_CP075546.1"/>
</dbReference>
<dbReference type="EMBL" id="CP075546">
    <property type="protein sequence ID" value="QVV89839.1"/>
    <property type="molecule type" value="Genomic_DNA"/>
</dbReference>
<evidence type="ECO:0000313" key="2">
    <source>
        <dbReference type="Proteomes" id="UP000680656"/>
    </source>
</evidence>
<protein>
    <submittedName>
        <fullName evidence="1">Uncharacterized protein</fullName>
    </submittedName>
</protein>
<evidence type="ECO:0000313" key="1">
    <source>
        <dbReference type="EMBL" id="QVV89839.1"/>
    </source>
</evidence>
<dbReference type="Proteomes" id="UP000680656">
    <property type="component" value="Chromosome"/>
</dbReference>
<proteinExistence type="predicted"/>
<dbReference type="KEGG" id="mrtj:KHC33_04895"/>
<dbReference type="AlphaFoldDB" id="A0A8E7B0R3"/>
<keyword evidence="2" id="KW-1185">Reference proteome</keyword>
<reference evidence="1 2" key="1">
    <citation type="submission" date="2021-05" db="EMBL/GenBank/DDBJ databases">
        <title>A novel Methanospirillum isolate from a pyrite-forming mixed culture.</title>
        <authorList>
            <person name="Bunk B."/>
            <person name="Sproer C."/>
            <person name="Spring S."/>
            <person name="Pester M."/>
        </authorList>
    </citation>
    <scope>NUCLEOTIDE SEQUENCE [LARGE SCALE GENOMIC DNA]</scope>
    <source>
        <strain evidence="1 2">J.3.6.1-F.2.7.3</strain>
    </source>
</reference>